<name>A0A0V1FS57_TRIPS</name>
<evidence type="ECO:0000313" key="2">
    <source>
        <dbReference type="Proteomes" id="UP000054995"/>
    </source>
</evidence>
<keyword evidence="2" id="KW-1185">Reference proteome</keyword>
<sequence>MSSPQIRVDLHAIDDTYDSRKKIRARLLSRNDEMHIVAKMNFKEFCYKGSNKSRLIFMNYV</sequence>
<reference evidence="1 2" key="1">
    <citation type="submission" date="2015-01" db="EMBL/GenBank/DDBJ databases">
        <title>Evolution of Trichinella species and genotypes.</title>
        <authorList>
            <person name="Korhonen P.K."/>
            <person name="Edoardo P."/>
            <person name="Giuseppe L.R."/>
            <person name="Gasser R.B."/>
        </authorList>
    </citation>
    <scope>NUCLEOTIDE SEQUENCE [LARGE SCALE GENOMIC DNA]</scope>
    <source>
        <strain evidence="1">ISS470</strain>
    </source>
</reference>
<protein>
    <submittedName>
        <fullName evidence="1">Uncharacterized protein</fullName>
    </submittedName>
</protein>
<gene>
    <name evidence="1" type="ORF">T4D_919</name>
</gene>
<accession>A0A0V1FS57</accession>
<comment type="caution">
    <text evidence="1">The sequence shown here is derived from an EMBL/GenBank/DDBJ whole genome shotgun (WGS) entry which is preliminary data.</text>
</comment>
<dbReference type="AlphaFoldDB" id="A0A0V1FS57"/>
<dbReference type="Proteomes" id="UP000054995">
    <property type="component" value="Unassembled WGS sequence"/>
</dbReference>
<organism evidence="1 2">
    <name type="scientific">Trichinella pseudospiralis</name>
    <name type="common">Parasitic roundworm</name>
    <dbReference type="NCBI Taxonomy" id="6337"/>
    <lineage>
        <taxon>Eukaryota</taxon>
        <taxon>Metazoa</taxon>
        <taxon>Ecdysozoa</taxon>
        <taxon>Nematoda</taxon>
        <taxon>Enoplea</taxon>
        <taxon>Dorylaimia</taxon>
        <taxon>Trichinellida</taxon>
        <taxon>Trichinellidae</taxon>
        <taxon>Trichinella</taxon>
    </lineage>
</organism>
<evidence type="ECO:0000313" key="1">
    <source>
        <dbReference type="EMBL" id="KRY88852.1"/>
    </source>
</evidence>
<dbReference type="EMBL" id="JYDT01000037">
    <property type="protein sequence ID" value="KRY88852.1"/>
    <property type="molecule type" value="Genomic_DNA"/>
</dbReference>
<proteinExistence type="predicted"/>